<dbReference type="Pfam" id="PF06271">
    <property type="entry name" value="RDD"/>
    <property type="match status" value="1"/>
</dbReference>
<reference evidence="8" key="1">
    <citation type="submission" date="2022-06" db="EMBL/GenBank/DDBJ databases">
        <title>Diverse halophilic archaea isolated from saline environments.</title>
        <authorList>
            <person name="Cui H.-L."/>
        </authorList>
    </citation>
    <scope>NUCLEOTIDE SEQUENCE</scope>
    <source>
        <strain evidence="8">WLHS1</strain>
    </source>
</reference>
<evidence type="ECO:0000256" key="2">
    <source>
        <dbReference type="ARBA" id="ARBA00022475"/>
    </source>
</evidence>
<organism evidence="8 9">
    <name type="scientific">Natronosalvus rutilus</name>
    <dbReference type="NCBI Taxonomy" id="2953753"/>
    <lineage>
        <taxon>Archaea</taxon>
        <taxon>Methanobacteriati</taxon>
        <taxon>Methanobacteriota</taxon>
        <taxon>Stenosarchaea group</taxon>
        <taxon>Halobacteria</taxon>
        <taxon>Halobacteriales</taxon>
        <taxon>Natrialbaceae</taxon>
        <taxon>Natronosalvus</taxon>
    </lineage>
</organism>
<sequence>MGRKNFNYAGVLERGLALLLDGLITFMLLLAVLLPLIFVFQPESPESAEALAGFVGIVGSAVYYVGTEAKWGATGGKMVIGLRVVNRHGERCSPGEAVIRNITKLLGSGTLLAVIVAILLIVSSEDNQRLGDMMANTMVVRN</sequence>
<feature type="domain" description="RDD" evidence="7">
    <location>
        <begin position="8"/>
        <end position="136"/>
    </location>
</feature>
<evidence type="ECO:0000256" key="3">
    <source>
        <dbReference type="ARBA" id="ARBA00022692"/>
    </source>
</evidence>
<evidence type="ECO:0000256" key="5">
    <source>
        <dbReference type="ARBA" id="ARBA00023136"/>
    </source>
</evidence>
<evidence type="ECO:0000256" key="6">
    <source>
        <dbReference type="SAM" id="Phobius"/>
    </source>
</evidence>
<feature type="transmembrane region" description="Helical" evidence="6">
    <location>
        <begin position="105"/>
        <end position="124"/>
    </location>
</feature>
<keyword evidence="2" id="KW-1003">Cell membrane</keyword>
<comment type="subcellular location">
    <subcellularLocation>
        <location evidence="1">Cell membrane</location>
        <topology evidence="1">Multi-pass membrane protein</topology>
    </subcellularLocation>
</comment>
<accession>A0A9E7N8B4</accession>
<evidence type="ECO:0000259" key="7">
    <source>
        <dbReference type="Pfam" id="PF06271"/>
    </source>
</evidence>
<gene>
    <name evidence="8" type="ORF">NGM29_17790</name>
</gene>
<evidence type="ECO:0000256" key="4">
    <source>
        <dbReference type="ARBA" id="ARBA00022989"/>
    </source>
</evidence>
<keyword evidence="3 6" id="KW-0812">Transmembrane</keyword>
<dbReference type="InterPro" id="IPR010432">
    <property type="entry name" value="RDD"/>
</dbReference>
<proteinExistence type="predicted"/>
<name>A0A9E7N8B4_9EURY</name>
<dbReference type="PANTHER" id="PTHR36115:SF4">
    <property type="entry name" value="MEMBRANE PROTEIN"/>
    <property type="match status" value="1"/>
</dbReference>
<feature type="transmembrane region" description="Helical" evidence="6">
    <location>
        <begin position="16"/>
        <end position="40"/>
    </location>
</feature>
<keyword evidence="9" id="KW-1185">Reference proteome</keyword>
<evidence type="ECO:0000313" key="8">
    <source>
        <dbReference type="EMBL" id="UTF53594.1"/>
    </source>
</evidence>
<keyword evidence="5 6" id="KW-0472">Membrane</keyword>
<dbReference type="PANTHER" id="PTHR36115">
    <property type="entry name" value="PROLINE-RICH ANTIGEN HOMOLOG-RELATED"/>
    <property type="match status" value="1"/>
</dbReference>
<feature type="transmembrane region" description="Helical" evidence="6">
    <location>
        <begin position="47"/>
        <end position="66"/>
    </location>
</feature>
<protein>
    <submittedName>
        <fullName evidence="8">RDD family protein</fullName>
    </submittedName>
</protein>
<evidence type="ECO:0000313" key="9">
    <source>
        <dbReference type="Proteomes" id="UP001056855"/>
    </source>
</evidence>
<dbReference type="GO" id="GO:0005886">
    <property type="term" value="C:plasma membrane"/>
    <property type="evidence" value="ECO:0007669"/>
    <property type="project" value="UniProtKB-SubCell"/>
</dbReference>
<dbReference type="RefSeq" id="WP_254158120.1">
    <property type="nucleotide sequence ID" value="NZ_CP100355.1"/>
</dbReference>
<evidence type="ECO:0000256" key="1">
    <source>
        <dbReference type="ARBA" id="ARBA00004651"/>
    </source>
</evidence>
<dbReference type="InterPro" id="IPR051791">
    <property type="entry name" value="Pra-immunoreactive"/>
</dbReference>
<dbReference type="EMBL" id="CP100355">
    <property type="protein sequence ID" value="UTF53594.1"/>
    <property type="molecule type" value="Genomic_DNA"/>
</dbReference>
<dbReference type="KEGG" id="sawl:NGM29_17790"/>
<dbReference type="GeneID" id="73291938"/>
<dbReference type="AlphaFoldDB" id="A0A9E7N8B4"/>
<keyword evidence="4 6" id="KW-1133">Transmembrane helix</keyword>
<dbReference type="Proteomes" id="UP001056855">
    <property type="component" value="Chromosome"/>
</dbReference>